<keyword evidence="7" id="KW-1185">Reference proteome</keyword>
<feature type="transmembrane region" description="Helical" evidence="5">
    <location>
        <begin position="257"/>
        <end position="276"/>
    </location>
</feature>
<dbReference type="Pfam" id="PF01758">
    <property type="entry name" value="SBF"/>
    <property type="match status" value="1"/>
</dbReference>
<dbReference type="InterPro" id="IPR002657">
    <property type="entry name" value="BilAc:Na_symport/Acr3"/>
</dbReference>
<dbReference type="KEGG" id="bsan:CHH28_09930"/>
<protein>
    <submittedName>
        <fullName evidence="6">Na(+)-dependent transporter</fullName>
    </submittedName>
</protein>
<dbReference type="Proteomes" id="UP000202440">
    <property type="component" value="Chromosome"/>
</dbReference>
<dbReference type="AlphaFoldDB" id="A0A222FIV7"/>
<dbReference type="PANTHER" id="PTHR10361:SF24">
    <property type="entry name" value="P3 PROTEIN"/>
    <property type="match status" value="1"/>
</dbReference>
<evidence type="ECO:0000256" key="1">
    <source>
        <dbReference type="ARBA" id="ARBA00004141"/>
    </source>
</evidence>
<evidence type="ECO:0000256" key="3">
    <source>
        <dbReference type="ARBA" id="ARBA00022989"/>
    </source>
</evidence>
<organism evidence="6 7">
    <name type="scientific">Bacterioplanes sanyensis</name>
    <dbReference type="NCBI Taxonomy" id="1249553"/>
    <lineage>
        <taxon>Bacteria</taxon>
        <taxon>Pseudomonadati</taxon>
        <taxon>Pseudomonadota</taxon>
        <taxon>Gammaproteobacteria</taxon>
        <taxon>Oceanospirillales</taxon>
        <taxon>Oceanospirillaceae</taxon>
        <taxon>Bacterioplanes</taxon>
    </lineage>
</organism>
<gene>
    <name evidence="6" type="ORF">CHH28_09930</name>
</gene>
<dbReference type="OrthoDB" id="9806785at2"/>
<dbReference type="Gene3D" id="1.20.1530.20">
    <property type="match status" value="1"/>
</dbReference>
<sequence>MHTVISQWILPLALASMMLVMGLSLTLGHFRQVLQRPKEVLLGLSLQWLLLPVLAVAWISWLQLPVALATGLVLLAACPGGATSNIISHLSGGDGALSVTLTAVVSVLAPLLIPLSVNAQLALLDSPQLTMSLPWLQTALPLLLITAVPLMIGMIIAHRWPVWVQRRQESLNRLAFFAFMTLVVWMTITNLERLPQLWSATTLACLGLCVSAMLITRLLSHPCQRATRQTLMVEVGIQNAGTAMVIAASILGQPELALVALFYGILMNGPALLLMLRQQWRQGSYNQHSTWTEKRY</sequence>
<feature type="transmembrane region" description="Helical" evidence="5">
    <location>
        <begin position="40"/>
        <end position="61"/>
    </location>
</feature>
<feature type="transmembrane region" description="Helical" evidence="5">
    <location>
        <begin position="139"/>
        <end position="162"/>
    </location>
</feature>
<evidence type="ECO:0000313" key="6">
    <source>
        <dbReference type="EMBL" id="ASP38977.1"/>
    </source>
</evidence>
<evidence type="ECO:0000256" key="5">
    <source>
        <dbReference type="SAM" id="Phobius"/>
    </source>
</evidence>
<proteinExistence type="predicted"/>
<name>A0A222FIV7_9GAMM</name>
<dbReference type="PANTHER" id="PTHR10361">
    <property type="entry name" value="SODIUM-BILE ACID COTRANSPORTER"/>
    <property type="match status" value="1"/>
</dbReference>
<feature type="transmembrane region" description="Helical" evidence="5">
    <location>
        <begin position="6"/>
        <end position="28"/>
    </location>
</feature>
<feature type="transmembrane region" description="Helical" evidence="5">
    <location>
        <begin position="174"/>
        <end position="191"/>
    </location>
</feature>
<dbReference type="RefSeq" id="WP_094060163.1">
    <property type="nucleotide sequence ID" value="NZ_CP022530.1"/>
</dbReference>
<feature type="transmembrane region" description="Helical" evidence="5">
    <location>
        <begin position="231"/>
        <end position="251"/>
    </location>
</feature>
<dbReference type="InterPro" id="IPR004710">
    <property type="entry name" value="Bilac:Na_transpt"/>
</dbReference>
<feature type="transmembrane region" description="Helical" evidence="5">
    <location>
        <begin position="67"/>
        <end position="87"/>
    </location>
</feature>
<evidence type="ECO:0000313" key="7">
    <source>
        <dbReference type="Proteomes" id="UP000202440"/>
    </source>
</evidence>
<feature type="transmembrane region" description="Helical" evidence="5">
    <location>
        <begin position="99"/>
        <end position="119"/>
    </location>
</feature>
<dbReference type="EMBL" id="CP022530">
    <property type="protein sequence ID" value="ASP38977.1"/>
    <property type="molecule type" value="Genomic_DNA"/>
</dbReference>
<feature type="transmembrane region" description="Helical" evidence="5">
    <location>
        <begin position="197"/>
        <end position="219"/>
    </location>
</feature>
<comment type="subcellular location">
    <subcellularLocation>
        <location evidence="1">Membrane</location>
        <topology evidence="1">Multi-pass membrane protein</topology>
    </subcellularLocation>
</comment>
<evidence type="ECO:0000256" key="2">
    <source>
        <dbReference type="ARBA" id="ARBA00022692"/>
    </source>
</evidence>
<reference evidence="6 7" key="1">
    <citation type="submission" date="2017-07" db="EMBL/GenBank/DDBJ databases">
        <title>Annotated genome sequence of Bacterioplanes sanyensis isolated from Red Sea.</title>
        <authorList>
            <person name="Rehman Z.U."/>
        </authorList>
    </citation>
    <scope>NUCLEOTIDE SEQUENCE [LARGE SCALE GENOMIC DNA]</scope>
    <source>
        <strain evidence="6 7">NV9</strain>
    </source>
</reference>
<dbReference type="GO" id="GO:0016020">
    <property type="term" value="C:membrane"/>
    <property type="evidence" value="ECO:0007669"/>
    <property type="project" value="UniProtKB-SubCell"/>
</dbReference>
<accession>A0A222FIV7</accession>
<keyword evidence="2 5" id="KW-0812">Transmembrane</keyword>
<keyword evidence="4 5" id="KW-0472">Membrane</keyword>
<keyword evidence="3 5" id="KW-1133">Transmembrane helix</keyword>
<dbReference type="InterPro" id="IPR038770">
    <property type="entry name" value="Na+/solute_symporter_sf"/>
</dbReference>
<evidence type="ECO:0000256" key="4">
    <source>
        <dbReference type="ARBA" id="ARBA00023136"/>
    </source>
</evidence>